<accession>A0AAV3T2S7</accession>
<proteinExistence type="inferred from homology"/>
<comment type="caution">
    <text evidence="4">The sequence shown here is derived from an EMBL/GenBank/DDBJ whole genome shotgun (WGS) entry which is preliminary data.</text>
</comment>
<dbReference type="PANTHER" id="PTHR10655">
    <property type="entry name" value="LYSOPHOSPHOLIPASE-RELATED"/>
    <property type="match status" value="1"/>
</dbReference>
<organism evidence="4 5">
    <name type="scientific">Salarchaeum japonicum</name>
    <dbReference type="NCBI Taxonomy" id="555573"/>
    <lineage>
        <taxon>Archaea</taxon>
        <taxon>Methanobacteriati</taxon>
        <taxon>Methanobacteriota</taxon>
        <taxon>Stenosarchaea group</taxon>
        <taxon>Halobacteria</taxon>
        <taxon>Halobacteriales</taxon>
        <taxon>Halobacteriaceae</taxon>
    </lineage>
</organism>
<evidence type="ECO:0000256" key="2">
    <source>
        <dbReference type="ARBA" id="ARBA00022801"/>
    </source>
</evidence>
<dbReference type="GeneID" id="68574057"/>
<dbReference type="InterPro" id="IPR050565">
    <property type="entry name" value="LYPA1-2/EST-like"/>
</dbReference>
<sequence>MTVPHADQPIVVSGAPRGAADAGVVLLHGRGATAQGVTNLAAPLYRHGVTFFAPEAERSRWYPYAFDQPRERNEPHLSGALARVDAALSRARDAGLPAERVLLFGFSQGACLACEYAARHPRRFGGVVALSGGLLGPVIQSDEHAGSLEDTPVFLGVGADDDRVPVARVRDTAEAFEALDADVTTTVYDGVGHEVTDDEFDRANALLNGILAG</sequence>
<dbReference type="AlphaFoldDB" id="A0AAV3T2S7"/>
<dbReference type="SUPFAM" id="SSF53474">
    <property type="entry name" value="alpha/beta-Hydrolases"/>
    <property type="match status" value="1"/>
</dbReference>
<comment type="similarity">
    <text evidence="1">Belongs to the AB hydrolase superfamily. AB hydrolase 2 family.</text>
</comment>
<dbReference type="GO" id="GO:0016787">
    <property type="term" value="F:hydrolase activity"/>
    <property type="evidence" value="ECO:0007669"/>
    <property type="project" value="UniProtKB-KW"/>
</dbReference>
<dbReference type="EMBL" id="BAAADU010000002">
    <property type="protein sequence ID" value="GAA0651247.1"/>
    <property type="molecule type" value="Genomic_DNA"/>
</dbReference>
<dbReference type="InterPro" id="IPR003140">
    <property type="entry name" value="PLipase/COase/thioEstase"/>
</dbReference>
<protein>
    <submittedName>
        <fullName evidence="4">Dienelactone hydrolase family protein</fullName>
    </submittedName>
</protein>
<keyword evidence="2 4" id="KW-0378">Hydrolase</keyword>
<dbReference type="PANTHER" id="PTHR10655:SF17">
    <property type="entry name" value="LYSOPHOSPHOLIPASE-LIKE PROTEIN 1"/>
    <property type="match status" value="1"/>
</dbReference>
<evidence type="ECO:0000313" key="5">
    <source>
        <dbReference type="Proteomes" id="UP001500194"/>
    </source>
</evidence>
<evidence type="ECO:0000259" key="3">
    <source>
        <dbReference type="Pfam" id="PF02230"/>
    </source>
</evidence>
<dbReference type="RefSeq" id="WP_227261035.1">
    <property type="nucleotide sequence ID" value="NZ_BAAADU010000002.1"/>
</dbReference>
<evidence type="ECO:0000313" key="4">
    <source>
        <dbReference type="EMBL" id="GAA0651247.1"/>
    </source>
</evidence>
<dbReference type="Proteomes" id="UP001500194">
    <property type="component" value="Unassembled WGS sequence"/>
</dbReference>
<dbReference type="InterPro" id="IPR029058">
    <property type="entry name" value="AB_hydrolase_fold"/>
</dbReference>
<gene>
    <name evidence="4" type="ORF">GCM10009019_12740</name>
</gene>
<dbReference type="Pfam" id="PF02230">
    <property type="entry name" value="Abhydrolase_2"/>
    <property type="match status" value="1"/>
</dbReference>
<keyword evidence="5" id="KW-1185">Reference proteome</keyword>
<reference evidence="4 5" key="1">
    <citation type="journal article" date="2019" name="Int. J. Syst. Evol. Microbiol.">
        <title>The Global Catalogue of Microorganisms (GCM) 10K type strain sequencing project: providing services to taxonomists for standard genome sequencing and annotation.</title>
        <authorList>
            <consortium name="The Broad Institute Genomics Platform"/>
            <consortium name="The Broad Institute Genome Sequencing Center for Infectious Disease"/>
            <person name="Wu L."/>
            <person name="Ma J."/>
        </authorList>
    </citation>
    <scope>NUCLEOTIDE SEQUENCE [LARGE SCALE GENOMIC DNA]</scope>
    <source>
        <strain evidence="4 5">JCM 16327</strain>
    </source>
</reference>
<feature type="domain" description="Phospholipase/carboxylesterase/thioesterase" evidence="3">
    <location>
        <begin position="15"/>
        <end position="205"/>
    </location>
</feature>
<name>A0AAV3T2S7_9EURY</name>
<evidence type="ECO:0000256" key="1">
    <source>
        <dbReference type="ARBA" id="ARBA00006499"/>
    </source>
</evidence>
<dbReference type="Gene3D" id="3.40.50.1820">
    <property type="entry name" value="alpha/beta hydrolase"/>
    <property type="match status" value="1"/>
</dbReference>